<organism evidence="1 2">
    <name type="scientific">Candidatus Brocadia fulgida</name>
    <dbReference type="NCBI Taxonomy" id="380242"/>
    <lineage>
        <taxon>Bacteria</taxon>
        <taxon>Pseudomonadati</taxon>
        <taxon>Planctomycetota</taxon>
        <taxon>Candidatus Brocadiia</taxon>
        <taxon>Candidatus Brocadiales</taxon>
        <taxon>Candidatus Brocadiaceae</taxon>
        <taxon>Candidatus Brocadia</taxon>
    </lineage>
</organism>
<dbReference type="Proteomes" id="UP000034954">
    <property type="component" value="Unassembled WGS sequence"/>
</dbReference>
<sequence length="79" mass="9370">MSPAIFKYKSYWLYFFSKEEARVNIHVKYPNGGAKFWLEPIVALANNYGLSPKQLNEIQKFIKEKADEITEAWENYFKS</sequence>
<evidence type="ECO:0000313" key="2">
    <source>
        <dbReference type="Proteomes" id="UP000034954"/>
    </source>
</evidence>
<evidence type="ECO:0008006" key="3">
    <source>
        <dbReference type="Google" id="ProtNLM"/>
    </source>
</evidence>
<dbReference type="AlphaFoldDB" id="A0A0M2USJ3"/>
<accession>A0A0M2USJ3</accession>
<dbReference type="Pfam" id="PF13711">
    <property type="entry name" value="DUF4160"/>
    <property type="match status" value="1"/>
</dbReference>
<evidence type="ECO:0000313" key="1">
    <source>
        <dbReference type="EMBL" id="KKO19033.1"/>
    </source>
</evidence>
<reference evidence="1 2" key="1">
    <citation type="journal article" date="2013" name="BMC Microbiol.">
        <title>Identification of the type II cytochrome c maturation pathway in anammox bacteria by comparative genomics.</title>
        <authorList>
            <person name="Ferousi C."/>
            <person name="Speth D.R."/>
            <person name="Reimann J."/>
            <person name="Op den Camp H.J."/>
            <person name="Allen J.W."/>
            <person name="Keltjens J.T."/>
            <person name="Jetten M.S."/>
        </authorList>
    </citation>
    <scope>NUCLEOTIDE SEQUENCE [LARGE SCALE GENOMIC DNA]</scope>
    <source>
        <strain evidence="1">RU1</strain>
    </source>
</reference>
<name>A0A0M2USJ3_9BACT</name>
<proteinExistence type="predicted"/>
<dbReference type="InterPro" id="IPR025427">
    <property type="entry name" value="DUF4160"/>
</dbReference>
<keyword evidence="2" id="KW-1185">Reference proteome</keyword>
<protein>
    <recommendedName>
        <fullName evidence="3">DUF4160 domain-containing protein</fullName>
    </recommendedName>
</protein>
<dbReference type="EMBL" id="LAQJ01000223">
    <property type="protein sequence ID" value="KKO19033.1"/>
    <property type="molecule type" value="Genomic_DNA"/>
</dbReference>
<comment type="caution">
    <text evidence="1">The sequence shown here is derived from an EMBL/GenBank/DDBJ whole genome shotgun (WGS) entry which is preliminary data.</text>
</comment>
<gene>
    <name evidence="1" type="ORF">BROFUL_02256</name>
</gene>